<accession>A0A3Q7FST9</accession>
<organism evidence="1">
    <name type="scientific">Solanum lycopersicum</name>
    <name type="common">Tomato</name>
    <name type="synonym">Lycopersicon esculentum</name>
    <dbReference type="NCBI Taxonomy" id="4081"/>
    <lineage>
        <taxon>Eukaryota</taxon>
        <taxon>Viridiplantae</taxon>
        <taxon>Streptophyta</taxon>
        <taxon>Embryophyta</taxon>
        <taxon>Tracheophyta</taxon>
        <taxon>Spermatophyta</taxon>
        <taxon>Magnoliopsida</taxon>
        <taxon>eudicotyledons</taxon>
        <taxon>Gunneridae</taxon>
        <taxon>Pentapetalae</taxon>
        <taxon>asterids</taxon>
        <taxon>lamiids</taxon>
        <taxon>Solanales</taxon>
        <taxon>Solanaceae</taxon>
        <taxon>Solanoideae</taxon>
        <taxon>Solaneae</taxon>
        <taxon>Solanum</taxon>
        <taxon>Solanum subgen. Lycopersicon</taxon>
    </lineage>
</organism>
<evidence type="ECO:0000313" key="2">
    <source>
        <dbReference type="Proteomes" id="UP000004994"/>
    </source>
</evidence>
<reference evidence="1" key="1">
    <citation type="journal article" date="2012" name="Nature">
        <title>The tomato genome sequence provides insights into fleshy fruit evolution.</title>
        <authorList>
            <consortium name="Tomato Genome Consortium"/>
        </authorList>
    </citation>
    <scope>NUCLEOTIDE SEQUENCE [LARGE SCALE GENOMIC DNA]</scope>
    <source>
        <strain evidence="1">cv. Heinz 1706</strain>
    </source>
</reference>
<name>A0A3Q7FST9_SOLLC</name>
<sequence length="93" mass="10366">MKLEVRIEPTSVLEAFHSKAQTLLSLYFLMDHDILVHDIPGDGSCITFKLLSAGINYLPISVEICLRGKGRVSLYNCNSAVRRSSPYDEVTAH</sequence>
<dbReference type="Proteomes" id="UP000004994">
    <property type="component" value="Chromosome 2"/>
</dbReference>
<dbReference type="EnsemblPlants" id="Solyc02g081535.1.1">
    <property type="protein sequence ID" value="Solyc02g081535.1.1"/>
    <property type="gene ID" value="Solyc02g081535.1"/>
</dbReference>
<reference evidence="1" key="2">
    <citation type="submission" date="2019-01" db="UniProtKB">
        <authorList>
            <consortium name="EnsemblPlants"/>
        </authorList>
    </citation>
    <scope>IDENTIFICATION</scope>
    <source>
        <strain evidence="1">cv. Heinz 1706</strain>
    </source>
</reference>
<keyword evidence="2" id="KW-1185">Reference proteome</keyword>
<protein>
    <submittedName>
        <fullName evidence="1">Uncharacterized protein</fullName>
    </submittedName>
</protein>
<evidence type="ECO:0000313" key="1">
    <source>
        <dbReference type="EnsemblPlants" id="Solyc02g081535.1.1"/>
    </source>
</evidence>
<dbReference type="AlphaFoldDB" id="A0A3Q7FST9"/>
<dbReference type="Gramene" id="Solyc02g081535.1.1">
    <property type="protein sequence ID" value="Solyc02g081535.1.1"/>
    <property type="gene ID" value="Solyc02g081535.1"/>
</dbReference>
<dbReference type="InParanoid" id="A0A3Q7FST9"/>
<proteinExistence type="predicted"/>